<evidence type="ECO:0000256" key="1">
    <source>
        <dbReference type="SAM" id="MobiDB-lite"/>
    </source>
</evidence>
<dbReference type="FunCoup" id="A0A167P1G4">
    <property type="interactions" value="488"/>
</dbReference>
<feature type="domain" description="Far11/STRP N-terminal" evidence="2">
    <location>
        <begin position="34"/>
        <end position="309"/>
    </location>
</feature>
<feature type="compositionally biased region" description="Acidic residues" evidence="1">
    <location>
        <begin position="825"/>
        <end position="841"/>
    </location>
</feature>
<dbReference type="Proteomes" id="UP000077315">
    <property type="component" value="Unassembled WGS sequence"/>
</dbReference>
<name>A0A167P1G4_PHYB8</name>
<dbReference type="GeneID" id="28996165"/>
<protein>
    <recommendedName>
        <fullName evidence="6">Far11/STRP C-terminal domain-containing protein</fullName>
    </recommendedName>
</protein>
<keyword evidence="5" id="KW-1185">Reference proteome</keyword>
<evidence type="ECO:0000259" key="3">
    <source>
        <dbReference type="SMART" id="SM01293"/>
    </source>
</evidence>
<dbReference type="Pfam" id="PF11882">
    <property type="entry name" value="DUF3402"/>
    <property type="match status" value="3"/>
</dbReference>
<dbReference type="PANTHER" id="PTHR13239:SF4">
    <property type="entry name" value="AT25231P"/>
    <property type="match status" value="1"/>
</dbReference>
<dbReference type="SMART" id="SM01292">
    <property type="entry name" value="N1221"/>
    <property type="match status" value="1"/>
</dbReference>
<sequence length="981" mass="112483">MSNEQVSNDQKMQDPLISPDYLKQMAKALSTKTKQVHPYEYHDTEEFYLEIDEFFSYGEVASDLQACRHDSIDSHGPLWKKKDANEREDEVKDLLNQLEYTEQDQRLIALKKLLLISLGDIKGEMTFSLLCKTGAMTVFFQALKRSYASLHTLEYVNKPMSHVFGLNLIKIKSQGKVDQITLENTIKEVNQLQSLLYILIEYCRQKGLFSDGKVKLDSGFIEFLFSEITTLKEKYIRSSLVKKCLFTLVDLKNLSKRGKEQESDMDFLEMVVENPVTKCYPEDFYLFQEDMIEKYSAFSTPEVPDIISNPRSIKTTPELSEAMGISTAINQTDLPYQTLFPPKQNQVSQTENQEGSSEQPIQKQPMPKELTTVVLPVTENGPSFPKSLKDAGEIYLANLHISLADYQMIHEREEAINRWQTLKSLKDGSSNRETVNEPSDETVEDRVETVYRYIVPHLQTIVIVFLKLLLLSINPAKTGERSESLTIEEADMFRDKEITAKSVSATLWLLLKWFKASQLRTQLDVLKYEYFSQLLVDSGSMLLILKILGLQEITSVVATISDVDKYSLLTHLGLPKKDEQTDDVAFTNKRNMFWTINLLRILQILSKRKTARILLLIQYKSSAINMKIVSAIYMRCQPLLRDDWLVTVDSEKELEAADAQEKHLRVLIQLYHGQHYLPEMLPPADDYSNTEGGTFSMTRIRGDREDYNLDAPISMTEVDLAPDFKETCYRWVEEELESTDEIETDNRDAWAIGTPIPSPNEPISPRLLAAEINKLYHEELEQEFKVEAPVVVEDGWDAPALVPPTTTATAAKIKAKYAGNGHDDYENDSDSDEEVQDDDPLGDINWETLTEKDLVDRLTKVEENTSRRWLNIDINDPSYLKVLNTFEGEPLEEPISDDDWDITPDKPLGESTDDGYNNIVDDTWEETSEDSWDRPVRNLQQQSEIDEQDFESGNTWDNTSENSINSSWNNSTSQSNEDNWS</sequence>
<feature type="compositionally biased region" description="Low complexity" evidence="1">
    <location>
        <begin position="958"/>
        <end position="981"/>
    </location>
</feature>
<dbReference type="PANTHER" id="PTHR13239">
    <property type="entry name" value="PROTEIN REQUIRED FOR HYPHAL ANASTOMOSIS HAM-2"/>
    <property type="match status" value="1"/>
</dbReference>
<dbReference type="EMBL" id="KV440975">
    <property type="protein sequence ID" value="OAD77068.1"/>
    <property type="molecule type" value="Genomic_DNA"/>
</dbReference>
<dbReference type="GO" id="GO:0005829">
    <property type="term" value="C:cytosol"/>
    <property type="evidence" value="ECO:0007669"/>
    <property type="project" value="TreeGrafter"/>
</dbReference>
<dbReference type="AlphaFoldDB" id="A0A167P1G4"/>
<feature type="compositionally biased region" description="Polar residues" evidence="1">
    <location>
        <begin position="343"/>
        <end position="362"/>
    </location>
</feature>
<evidence type="ECO:0000259" key="2">
    <source>
        <dbReference type="SMART" id="SM01292"/>
    </source>
</evidence>
<dbReference type="GO" id="GO:0007010">
    <property type="term" value="P:cytoskeleton organization"/>
    <property type="evidence" value="ECO:0007669"/>
    <property type="project" value="TreeGrafter"/>
</dbReference>
<dbReference type="OrthoDB" id="18234at2759"/>
<dbReference type="InterPro" id="IPR040185">
    <property type="entry name" value="Far11/STRP"/>
</dbReference>
<feature type="domain" description="Far11/STRP C-terminal" evidence="3">
    <location>
        <begin position="385"/>
        <end position="735"/>
    </location>
</feature>
<feature type="region of interest" description="Disordered" evidence="1">
    <location>
        <begin position="890"/>
        <end position="981"/>
    </location>
</feature>
<evidence type="ECO:0000313" key="4">
    <source>
        <dbReference type="EMBL" id="OAD77068.1"/>
    </source>
</evidence>
<gene>
    <name evidence="4" type="ORF">PHYBLDRAFT_165558</name>
</gene>
<evidence type="ECO:0000313" key="5">
    <source>
        <dbReference type="Proteomes" id="UP000077315"/>
    </source>
</evidence>
<evidence type="ECO:0008006" key="6">
    <source>
        <dbReference type="Google" id="ProtNLM"/>
    </source>
</evidence>
<dbReference type="STRING" id="763407.A0A167P1G4"/>
<dbReference type="SMART" id="SM01293">
    <property type="entry name" value="DUF3402"/>
    <property type="match status" value="1"/>
</dbReference>
<dbReference type="RefSeq" id="XP_018295108.1">
    <property type="nucleotide sequence ID" value="XM_018435259.1"/>
</dbReference>
<feature type="region of interest" description="Disordered" evidence="1">
    <location>
        <begin position="337"/>
        <end position="368"/>
    </location>
</feature>
<dbReference type="InParanoid" id="A0A167P1G4"/>
<dbReference type="VEuPathDB" id="FungiDB:PHYBLDRAFT_165558"/>
<feature type="region of interest" description="Disordered" evidence="1">
    <location>
        <begin position="821"/>
        <end position="843"/>
    </location>
</feature>
<proteinExistence type="predicted"/>
<dbReference type="InterPro" id="IPR021819">
    <property type="entry name" value="Far11/STRP_C"/>
</dbReference>
<dbReference type="InterPro" id="IPR012486">
    <property type="entry name" value="Far11/STRP_N"/>
</dbReference>
<organism evidence="4 5">
    <name type="scientific">Phycomyces blakesleeanus (strain ATCC 8743b / DSM 1359 / FGSC 10004 / NBRC 33097 / NRRL 1555)</name>
    <dbReference type="NCBI Taxonomy" id="763407"/>
    <lineage>
        <taxon>Eukaryota</taxon>
        <taxon>Fungi</taxon>
        <taxon>Fungi incertae sedis</taxon>
        <taxon>Mucoromycota</taxon>
        <taxon>Mucoromycotina</taxon>
        <taxon>Mucoromycetes</taxon>
        <taxon>Mucorales</taxon>
        <taxon>Phycomycetaceae</taxon>
        <taxon>Phycomyces</taxon>
    </lineage>
</organism>
<reference evidence="5" key="1">
    <citation type="submission" date="2015-06" db="EMBL/GenBank/DDBJ databases">
        <title>Expansion of signal transduction pathways in fungi by whole-genome duplication.</title>
        <authorList>
            <consortium name="DOE Joint Genome Institute"/>
            <person name="Corrochano L.M."/>
            <person name="Kuo A."/>
            <person name="Marcet-Houben M."/>
            <person name="Polaino S."/>
            <person name="Salamov A."/>
            <person name="Villalobos J.M."/>
            <person name="Alvarez M.I."/>
            <person name="Avalos J."/>
            <person name="Benito E.P."/>
            <person name="Benoit I."/>
            <person name="Burger G."/>
            <person name="Camino L.P."/>
            <person name="Canovas D."/>
            <person name="Cerda-Olmedo E."/>
            <person name="Cheng J.-F."/>
            <person name="Dominguez A."/>
            <person name="Elias M."/>
            <person name="Eslava A.P."/>
            <person name="Glaser F."/>
            <person name="Grimwood J."/>
            <person name="Gutierrez G."/>
            <person name="Heitman J."/>
            <person name="Henrissat B."/>
            <person name="Iturriaga E.A."/>
            <person name="Lang B.F."/>
            <person name="Lavin J.L."/>
            <person name="Lee S."/>
            <person name="Li W."/>
            <person name="Lindquist E."/>
            <person name="Lopez-Garcia S."/>
            <person name="Luque E.M."/>
            <person name="Marcos A.T."/>
            <person name="Martin J."/>
            <person name="McCluskey K."/>
            <person name="Medina H.R."/>
            <person name="Miralles-Duran A."/>
            <person name="Miyazaki A."/>
            <person name="Munoz-Torres E."/>
            <person name="Oguiza J.A."/>
            <person name="Ohm R."/>
            <person name="Olmedo M."/>
            <person name="Orejas M."/>
            <person name="Ortiz-Castellanos L."/>
            <person name="Pisabarro A.G."/>
            <person name="Rodriguez-Romero J."/>
            <person name="Ruiz-Herrera J."/>
            <person name="Ruiz-Vazquez R."/>
            <person name="Sanz C."/>
            <person name="Schackwitz W."/>
            <person name="Schmutz J."/>
            <person name="Shahriari M."/>
            <person name="Shelest E."/>
            <person name="Silva-Franco F."/>
            <person name="Soanes D."/>
            <person name="Syed K."/>
            <person name="Tagua V.G."/>
            <person name="Talbot N.J."/>
            <person name="Thon M."/>
            <person name="De vries R.P."/>
            <person name="Wiebenga A."/>
            <person name="Yadav J.S."/>
            <person name="Braun E.L."/>
            <person name="Baker S."/>
            <person name="Garre V."/>
            <person name="Horwitz B."/>
            <person name="Torres-Martinez S."/>
            <person name="Idnurm A."/>
            <person name="Herrera-Estrella A."/>
            <person name="Gabaldon T."/>
            <person name="Grigoriev I.V."/>
        </authorList>
    </citation>
    <scope>NUCLEOTIDE SEQUENCE [LARGE SCALE GENOMIC DNA]</scope>
    <source>
        <strain evidence="5">NRRL 1555(-)</strain>
    </source>
</reference>
<dbReference type="Pfam" id="PF07923">
    <property type="entry name" value="N1221"/>
    <property type="match status" value="1"/>
</dbReference>
<accession>A0A167P1G4</accession>
<feature type="compositionally biased region" description="Acidic residues" evidence="1">
    <location>
        <begin position="890"/>
        <end position="902"/>
    </location>
</feature>